<evidence type="ECO:0000256" key="1">
    <source>
        <dbReference type="ARBA" id="ARBA00006484"/>
    </source>
</evidence>
<evidence type="ECO:0000313" key="3">
    <source>
        <dbReference type="EMBL" id="RCG31130.1"/>
    </source>
</evidence>
<comment type="caution">
    <text evidence="3">The sequence shown here is derived from an EMBL/GenBank/DDBJ whole genome shotgun (WGS) entry which is preliminary data.</text>
</comment>
<gene>
    <name evidence="3" type="ORF">DQ384_10265</name>
</gene>
<dbReference type="PANTHER" id="PTHR42879:SF2">
    <property type="entry name" value="3-OXOACYL-[ACYL-CARRIER-PROTEIN] REDUCTASE FABG"/>
    <property type="match status" value="1"/>
</dbReference>
<sequence>MLVTGGSAGIGRACVRRFAAGGDRVWFTYRSGRSRAEALVAELADTGAQSGAFEFDQGDWASHEQLLDALPGPVDVLVNNAAVGSKTVEDYVPGADHERVAAFLRINSVGPLWLIQRLLPGMLERGYGKVVNVASVGGGIAVFPGFHIADGMSKAALAYLTRQLAAELAHRPVEVFAVSPGAVETAMLEASTLSGLSAGERAALESRLPRGRLLQPEEIAEVVWWLTGDHAVPLHGAVIDASMGLGVHPGLLTGMPPTFTEIVGEDWPATDSARRGDSGPAAAPVGSRPEGVR</sequence>
<evidence type="ECO:0000256" key="2">
    <source>
        <dbReference type="SAM" id="MobiDB-lite"/>
    </source>
</evidence>
<proteinExistence type="inferred from homology"/>
<accession>A0A367FN73</accession>
<feature type="region of interest" description="Disordered" evidence="2">
    <location>
        <begin position="268"/>
        <end position="293"/>
    </location>
</feature>
<dbReference type="InterPro" id="IPR036291">
    <property type="entry name" value="NAD(P)-bd_dom_sf"/>
</dbReference>
<keyword evidence="4" id="KW-1185">Reference proteome</keyword>
<dbReference type="PRINTS" id="PR00080">
    <property type="entry name" value="SDRFAMILY"/>
</dbReference>
<dbReference type="PRINTS" id="PR00081">
    <property type="entry name" value="GDHRDH"/>
</dbReference>
<evidence type="ECO:0000313" key="4">
    <source>
        <dbReference type="Proteomes" id="UP000253094"/>
    </source>
</evidence>
<dbReference type="AlphaFoldDB" id="A0A367FN73"/>
<dbReference type="OrthoDB" id="8959163at2"/>
<dbReference type="SUPFAM" id="SSF51735">
    <property type="entry name" value="NAD(P)-binding Rossmann-fold domains"/>
    <property type="match status" value="1"/>
</dbReference>
<name>A0A367FN73_9ACTN</name>
<organism evidence="3 4">
    <name type="scientific">Sphaerisporangium album</name>
    <dbReference type="NCBI Taxonomy" id="509200"/>
    <lineage>
        <taxon>Bacteria</taxon>
        <taxon>Bacillati</taxon>
        <taxon>Actinomycetota</taxon>
        <taxon>Actinomycetes</taxon>
        <taxon>Streptosporangiales</taxon>
        <taxon>Streptosporangiaceae</taxon>
        <taxon>Sphaerisporangium</taxon>
    </lineage>
</organism>
<dbReference type="InterPro" id="IPR050259">
    <property type="entry name" value="SDR"/>
</dbReference>
<dbReference type="Pfam" id="PF13561">
    <property type="entry name" value="adh_short_C2"/>
    <property type="match status" value="1"/>
</dbReference>
<dbReference type="PANTHER" id="PTHR42879">
    <property type="entry name" value="3-OXOACYL-(ACYL-CARRIER-PROTEIN) REDUCTASE"/>
    <property type="match status" value="1"/>
</dbReference>
<comment type="similarity">
    <text evidence="1">Belongs to the short-chain dehydrogenases/reductases (SDR) family.</text>
</comment>
<dbReference type="EMBL" id="QOIL01000005">
    <property type="protein sequence ID" value="RCG31130.1"/>
    <property type="molecule type" value="Genomic_DNA"/>
</dbReference>
<dbReference type="InterPro" id="IPR002347">
    <property type="entry name" value="SDR_fam"/>
</dbReference>
<dbReference type="Proteomes" id="UP000253094">
    <property type="component" value="Unassembled WGS sequence"/>
</dbReference>
<dbReference type="CDD" id="cd05233">
    <property type="entry name" value="SDR_c"/>
    <property type="match status" value="1"/>
</dbReference>
<dbReference type="Gene3D" id="3.40.50.720">
    <property type="entry name" value="NAD(P)-binding Rossmann-like Domain"/>
    <property type="match status" value="1"/>
</dbReference>
<protein>
    <submittedName>
        <fullName evidence="3">SDR family NAD(P)-dependent oxidoreductase</fullName>
    </submittedName>
</protein>
<reference evidence="3 4" key="1">
    <citation type="submission" date="2018-06" db="EMBL/GenBank/DDBJ databases">
        <title>Sphaerisporangium craniellae sp. nov., isolated from a marine sponge in the South China Sea.</title>
        <authorList>
            <person name="Li L."/>
        </authorList>
    </citation>
    <scope>NUCLEOTIDE SEQUENCE [LARGE SCALE GENOMIC DNA]</scope>
    <source>
        <strain evidence="3 4">CCTCC AA 208026</strain>
    </source>
</reference>